<dbReference type="SUPFAM" id="SSF53756">
    <property type="entry name" value="UDP-Glycosyltransferase/glycogen phosphorylase"/>
    <property type="match status" value="1"/>
</dbReference>
<evidence type="ECO:0000256" key="5">
    <source>
        <dbReference type="ARBA" id="ARBA00022824"/>
    </source>
</evidence>
<evidence type="ECO:0000259" key="6">
    <source>
        <dbReference type="Pfam" id="PF04101"/>
    </source>
</evidence>
<organism evidence="7 8">
    <name type="scientific">Roseovarius marisflavi</name>
    <dbReference type="NCBI Taxonomy" id="1054996"/>
    <lineage>
        <taxon>Bacteria</taxon>
        <taxon>Pseudomonadati</taxon>
        <taxon>Pseudomonadota</taxon>
        <taxon>Alphaproteobacteria</taxon>
        <taxon>Rhodobacterales</taxon>
        <taxon>Roseobacteraceae</taxon>
        <taxon>Roseovarius</taxon>
    </lineage>
</organism>
<dbReference type="PANTHER" id="PTHR12867">
    <property type="entry name" value="GLYCOSYL TRANSFERASE-RELATED"/>
    <property type="match status" value="1"/>
</dbReference>
<keyword evidence="3" id="KW-0328">Glycosyltransferase</keyword>
<dbReference type="RefSeq" id="WP_073200019.1">
    <property type="nucleotide sequence ID" value="NZ_FRBN01000025.1"/>
</dbReference>
<dbReference type="EMBL" id="FRBN01000025">
    <property type="protein sequence ID" value="SHL66112.1"/>
    <property type="molecule type" value="Genomic_DNA"/>
</dbReference>
<feature type="domain" description="Glycosyl transferase family 28 C-terminal" evidence="6">
    <location>
        <begin position="2"/>
        <end position="145"/>
    </location>
</feature>
<evidence type="ECO:0000256" key="4">
    <source>
        <dbReference type="ARBA" id="ARBA00022679"/>
    </source>
</evidence>
<name>A0A1M7CFU4_9RHOB</name>
<comment type="subcellular location">
    <subcellularLocation>
        <location evidence="1">Endoplasmic reticulum</location>
    </subcellularLocation>
</comment>
<comment type="similarity">
    <text evidence="2">Belongs to the glycosyltransferase 28 family.</text>
</comment>
<evidence type="ECO:0000313" key="7">
    <source>
        <dbReference type="EMBL" id="SHL66112.1"/>
    </source>
</evidence>
<dbReference type="GO" id="GO:0016758">
    <property type="term" value="F:hexosyltransferase activity"/>
    <property type="evidence" value="ECO:0007669"/>
    <property type="project" value="InterPro"/>
</dbReference>
<keyword evidence="4 7" id="KW-0808">Transferase</keyword>
<evidence type="ECO:0000256" key="3">
    <source>
        <dbReference type="ARBA" id="ARBA00022676"/>
    </source>
</evidence>
<keyword evidence="8" id="KW-1185">Reference proteome</keyword>
<dbReference type="Gene3D" id="3.40.50.2000">
    <property type="entry name" value="Glycogen Phosphorylase B"/>
    <property type="match status" value="1"/>
</dbReference>
<evidence type="ECO:0000256" key="1">
    <source>
        <dbReference type="ARBA" id="ARBA00004240"/>
    </source>
</evidence>
<dbReference type="InterPro" id="IPR007235">
    <property type="entry name" value="Glyco_trans_28_C"/>
</dbReference>
<evidence type="ECO:0000313" key="8">
    <source>
        <dbReference type="Proteomes" id="UP000184191"/>
    </source>
</evidence>
<dbReference type="STRING" id="1054996.SAMN05444414_12514"/>
<evidence type="ECO:0000256" key="2">
    <source>
        <dbReference type="ARBA" id="ARBA00006962"/>
    </source>
</evidence>
<dbReference type="AlphaFoldDB" id="A0A1M7CFU4"/>
<dbReference type="PANTHER" id="PTHR12867:SF6">
    <property type="entry name" value="N-ACETYLGLUCOSAMINYLDIPHOSPHODOLICHOL N-ACETYLGLUCOSAMINYLTRANSFERASE"/>
    <property type="match status" value="1"/>
</dbReference>
<keyword evidence="5" id="KW-0256">Endoplasmic reticulum</keyword>
<proteinExistence type="inferred from homology"/>
<protein>
    <submittedName>
        <fullName evidence="7">UDP-N-acetylglucosamine transferase subunit ALG13</fullName>
    </submittedName>
</protein>
<reference evidence="8" key="1">
    <citation type="submission" date="2016-11" db="EMBL/GenBank/DDBJ databases">
        <authorList>
            <person name="Varghese N."/>
            <person name="Submissions S."/>
        </authorList>
    </citation>
    <scope>NUCLEOTIDE SEQUENCE [LARGE SCALE GENOMIC DNA]</scope>
    <source>
        <strain evidence="8">DSM 29327</strain>
    </source>
</reference>
<dbReference type="Proteomes" id="UP000184191">
    <property type="component" value="Unassembled WGS sequence"/>
</dbReference>
<gene>
    <name evidence="7" type="ORF">SAMN05444414_12514</name>
</gene>
<dbReference type="GO" id="GO:0006488">
    <property type="term" value="P:dolichol-linked oligosaccharide biosynthetic process"/>
    <property type="evidence" value="ECO:0007669"/>
    <property type="project" value="InterPro"/>
</dbReference>
<dbReference type="InterPro" id="IPR039042">
    <property type="entry name" value="Alg13-like"/>
</dbReference>
<sequence length="169" mass="18978">MIFLTIGTHEPFDRLVRAVDVWADQTALKHEIFAQIVSPASGAYRPKNFETVTHLPPAEYEARISQADLIVSHAGMGSILTAFTHGKPIVIMPRRGHLRETRNDHQYTTVKNLTKRPMLFVAEDETRFSTVMDQAIENIASGTPQLLSPVADKDFTDALHHFLISSTKR</sequence>
<accession>A0A1M7CFU4</accession>
<dbReference type="Pfam" id="PF04101">
    <property type="entry name" value="Glyco_tran_28_C"/>
    <property type="match status" value="1"/>
</dbReference>